<reference evidence="13" key="1">
    <citation type="submission" date="2013-01" db="EMBL/GenBank/DDBJ databases">
        <title>Draft Genome Sequence of a Mulberry Tree, Morus notabilis C.K. Schneid.</title>
        <authorList>
            <person name="He N."/>
            <person name="Zhao S."/>
        </authorList>
    </citation>
    <scope>NUCLEOTIDE SEQUENCE</scope>
</reference>
<dbReference type="GO" id="GO:0008308">
    <property type="term" value="F:voltage-gated monoatomic anion channel activity"/>
    <property type="evidence" value="ECO:0007669"/>
    <property type="project" value="InterPro"/>
</dbReference>
<dbReference type="GO" id="GO:0090332">
    <property type="term" value="P:stomatal closure"/>
    <property type="evidence" value="ECO:0007669"/>
    <property type="project" value="TreeGrafter"/>
</dbReference>
<dbReference type="InterPro" id="IPR004695">
    <property type="entry name" value="SLAC1/Mae1/Ssu1/TehA"/>
</dbReference>
<dbReference type="Proteomes" id="UP000030645">
    <property type="component" value="Unassembled WGS sequence"/>
</dbReference>
<keyword evidence="8" id="KW-0406">Ion transport</keyword>
<dbReference type="PANTHER" id="PTHR31269:SF11">
    <property type="entry name" value="GUARD CELL S-TYPE ANION CHANNEL SLAC1"/>
    <property type="match status" value="1"/>
</dbReference>
<dbReference type="STRING" id="981085.W9S994"/>
<gene>
    <name evidence="12" type="ORF">L484_023170</name>
</gene>
<dbReference type="InterPro" id="IPR030183">
    <property type="entry name" value="SLAC/SLAH"/>
</dbReference>
<evidence type="ECO:0000313" key="13">
    <source>
        <dbReference type="Proteomes" id="UP000030645"/>
    </source>
</evidence>
<accession>W9S994</accession>
<evidence type="ECO:0000256" key="8">
    <source>
        <dbReference type="ARBA" id="ARBA00023065"/>
    </source>
</evidence>
<dbReference type="GO" id="GO:0012505">
    <property type="term" value="C:endomembrane system"/>
    <property type="evidence" value="ECO:0007669"/>
    <property type="project" value="UniProtKB-SubCell"/>
</dbReference>
<name>W9S994_9ROSA</name>
<dbReference type="KEGG" id="mnt:21405943"/>
<feature type="transmembrane region" description="Helical" evidence="11">
    <location>
        <begin position="423"/>
        <end position="450"/>
    </location>
</feature>
<feature type="transmembrane region" description="Helical" evidence="11">
    <location>
        <begin position="478"/>
        <end position="503"/>
    </location>
</feature>
<comment type="subcellular location">
    <subcellularLocation>
        <location evidence="2">Cell membrane</location>
    </subcellularLocation>
    <subcellularLocation>
        <location evidence="1">Endomembrane system</location>
        <topology evidence="1">Multi-pass membrane protein</topology>
    </subcellularLocation>
</comment>
<dbReference type="Pfam" id="PF03595">
    <property type="entry name" value="SLAC1"/>
    <property type="match status" value="1"/>
</dbReference>
<dbReference type="eggNOG" id="ENOG502QQKN">
    <property type="taxonomic scope" value="Eukaryota"/>
</dbReference>
<dbReference type="GO" id="GO:0005886">
    <property type="term" value="C:plasma membrane"/>
    <property type="evidence" value="ECO:0007669"/>
    <property type="project" value="UniProtKB-SubCell"/>
</dbReference>
<feature type="region of interest" description="Disordered" evidence="10">
    <location>
        <begin position="76"/>
        <end position="99"/>
    </location>
</feature>
<comment type="similarity">
    <text evidence="3">Belongs to the SLAC1 S-type anion channel family.</text>
</comment>
<proteinExistence type="inferred from homology"/>
<dbReference type="Gene3D" id="1.50.10.150">
    <property type="entry name" value="Voltage-dependent anion channel"/>
    <property type="match status" value="1"/>
</dbReference>
<evidence type="ECO:0000256" key="9">
    <source>
        <dbReference type="ARBA" id="ARBA00023136"/>
    </source>
</evidence>
<evidence type="ECO:0000256" key="5">
    <source>
        <dbReference type="ARBA" id="ARBA00022475"/>
    </source>
</evidence>
<feature type="region of interest" description="Disordered" evidence="10">
    <location>
        <begin position="1"/>
        <end position="42"/>
    </location>
</feature>
<dbReference type="AlphaFoldDB" id="W9S994"/>
<keyword evidence="9 11" id="KW-0472">Membrane</keyword>
<keyword evidence="5" id="KW-1003">Cell membrane</keyword>
<evidence type="ECO:0000256" key="3">
    <source>
        <dbReference type="ARBA" id="ARBA00007808"/>
    </source>
</evidence>
<feature type="transmembrane region" description="Helical" evidence="11">
    <location>
        <begin position="232"/>
        <end position="251"/>
    </location>
</feature>
<dbReference type="PANTHER" id="PTHR31269">
    <property type="entry name" value="S-TYPE ANION CHANNEL SLAH3"/>
    <property type="match status" value="1"/>
</dbReference>
<feature type="transmembrane region" description="Helical" evidence="11">
    <location>
        <begin position="272"/>
        <end position="292"/>
    </location>
</feature>
<organism evidence="12 13">
    <name type="scientific">Morus notabilis</name>
    <dbReference type="NCBI Taxonomy" id="981085"/>
    <lineage>
        <taxon>Eukaryota</taxon>
        <taxon>Viridiplantae</taxon>
        <taxon>Streptophyta</taxon>
        <taxon>Embryophyta</taxon>
        <taxon>Tracheophyta</taxon>
        <taxon>Spermatophyta</taxon>
        <taxon>Magnoliopsida</taxon>
        <taxon>eudicotyledons</taxon>
        <taxon>Gunneridae</taxon>
        <taxon>Pentapetalae</taxon>
        <taxon>rosids</taxon>
        <taxon>fabids</taxon>
        <taxon>Rosales</taxon>
        <taxon>Moraceae</taxon>
        <taxon>Moreae</taxon>
        <taxon>Morus</taxon>
    </lineage>
</organism>
<dbReference type="OrthoDB" id="1912323at2759"/>
<evidence type="ECO:0000256" key="2">
    <source>
        <dbReference type="ARBA" id="ARBA00004236"/>
    </source>
</evidence>
<evidence type="ECO:0000256" key="10">
    <source>
        <dbReference type="SAM" id="MobiDB-lite"/>
    </source>
</evidence>
<keyword evidence="4" id="KW-0813">Transport</keyword>
<feature type="compositionally biased region" description="Basic and acidic residues" evidence="10">
    <location>
        <begin position="76"/>
        <end position="85"/>
    </location>
</feature>
<sequence>MDHERPISPSSLQTHFVDIHEVLPEEEEEGDPTMADKSENKRFNRHVRVRDVKRSHRSFRRQVSLETGFSVLNRESKARDHERKALPRSGRSFGGFDSENRIGMEGRKGDFSIFRTKSTLSKQNSLLPSRIKDQKEMECHRNIEGSEGLDESVNKSVPAGRYFAALRGPELDQVKDYEDILLPKDELWPFLLRFPIGCFGICLGLSSQAVLWRALATSPAVEFLHISPFINLALWLFALAVLVSVTFTYILKCIFYFEAVKREYFHPVRVNFFFAPWVVCMFLSISVPPMLAPATLHPAIWCAFMGPYFFLELKIYGQWLSGGKRRLCKVANPSSHLSVVGNFVGAILASKVGWQEPAKFLWAVGFAHYLVLFVTLYQRLPTSEALPKELHPVYSMFIAAPSAASLAWRTIYGEFDGCSRTCYFIALFLYISLVVRINFFTGFGFSVAWWSYTFPMTTASVATIKYAEDVPSFLTKGLALTLSFVSSAMVSVLFVSTLLHAFVWRTLFPNDLAIAITKRRLAKEKKPFKRAYDIKRWTKQALTKNNSVRKQFDAEKEG</sequence>
<protein>
    <submittedName>
        <fullName evidence="12">Guard cell S-type anion channel SLAC1</fullName>
    </submittedName>
</protein>
<dbReference type="EMBL" id="KE345823">
    <property type="protein sequence ID" value="EXC17816.1"/>
    <property type="molecule type" value="Genomic_DNA"/>
</dbReference>
<dbReference type="CDD" id="cd09323">
    <property type="entry name" value="TDT_SLAC1_like"/>
    <property type="match status" value="1"/>
</dbReference>
<keyword evidence="6 11" id="KW-0812">Transmembrane</keyword>
<evidence type="ECO:0000313" key="12">
    <source>
        <dbReference type="EMBL" id="EXC17816.1"/>
    </source>
</evidence>
<evidence type="ECO:0000256" key="7">
    <source>
        <dbReference type="ARBA" id="ARBA00022989"/>
    </source>
</evidence>
<keyword evidence="13" id="KW-1185">Reference proteome</keyword>
<evidence type="ECO:0000256" key="11">
    <source>
        <dbReference type="SAM" id="Phobius"/>
    </source>
</evidence>
<feature type="transmembrane region" description="Helical" evidence="11">
    <location>
        <begin position="360"/>
        <end position="380"/>
    </location>
</feature>
<feature type="transmembrane region" description="Helical" evidence="11">
    <location>
        <begin position="298"/>
        <end position="316"/>
    </location>
</feature>
<dbReference type="GO" id="GO:0006873">
    <property type="term" value="P:intracellular monoatomic ion homeostasis"/>
    <property type="evidence" value="ECO:0007669"/>
    <property type="project" value="InterPro"/>
</dbReference>
<evidence type="ECO:0000256" key="4">
    <source>
        <dbReference type="ARBA" id="ARBA00022448"/>
    </source>
</evidence>
<evidence type="ECO:0000256" key="1">
    <source>
        <dbReference type="ARBA" id="ARBA00004127"/>
    </source>
</evidence>
<evidence type="ECO:0000256" key="6">
    <source>
        <dbReference type="ARBA" id="ARBA00022692"/>
    </source>
</evidence>
<feature type="transmembrane region" description="Helical" evidence="11">
    <location>
        <begin position="392"/>
        <end position="411"/>
    </location>
</feature>
<dbReference type="InterPro" id="IPR038665">
    <property type="entry name" value="Voltage-dep_anion_channel_sf"/>
</dbReference>
<keyword evidence="7 11" id="KW-1133">Transmembrane helix</keyword>